<sequence length="26" mass="2688">MTGTNENITSIALDAMGGDHGPKIMI</sequence>
<feature type="non-terminal residue" evidence="2">
    <location>
        <position position="26"/>
    </location>
</feature>
<evidence type="ECO:0000256" key="1">
    <source>
        <dbReference type="SAM" id="MobiDB-lite"/>
    </source>
</evidence>
<protein>
    <recommendedName>
        <fullName evidence="3">Phosphate acyltransferase</fullName>
    </recommendedName>
</protein>
<evidence type="ECO:0000313" key="2">
    <source>
        <dbReference type="EMBL" id="SVD60014.1"/>
    </source>
</evidence>
<dbReference type="AlphaFoldDB" id="A0A382WN69"/>
<reference evidence="2" key="1">
    <citation type="submission" date="2018-05" db="EMBL/GenBank/DDBJ databases">
        <authorList>
            <person name="Lanie J.A."/>
            <person name="Ng W.-L."/>
            <person name="Kazmierczak K.M."/>
            <person name="Andrzejewski T.M."/>
            <person name="Davidsen T.M."/>
            <person name="Wayne K.J."/>
            <person name="Tettelin H."/>
            <person name="Glass J.I."/>
            <person name="Rusch D."/>
            <person name="Podicherti R."/>
            <person name="Tsui H.-C.T."/>
            <person name="Winkler M.E."/>
        </authorList>
    </citation>
    <scope>NUCLEOTIDE SEQUENCE</scope>
</reference>
<proteinExistence type="predicted"/>
<feature type="compositionally biased region" description="Polar residues" evidence="1">
    <location>
        <begin position="1"/>
        <end position="10"/>
    </location>
</feature>
<evidence type="ECO:0008006" key="3">
    <source>
        <dbReference type="Google" id="ProtNLM"/>
    </source>
</evidence>
<gene>
    <name evidence="2" type="ORF">METZ01_LOCUS412868</name>
</gene>
<accession>A0A382WN69</accession>
<organism evidence="2">
    <name type="scientific">marine metagenome</name>
    <dbReference type="NCBI Taxonomy" id="408172"/>
    <lineage>
        <taxon>unclassified sequences</taxon>
        <taxon>metagenomes</taxon>
        <taxon>ecological metagenomes</taxon>
    </lineage>
</organism>
<name>A0A382WN69_9ZZZZ</name>
<dbReference type="EMBL" id="UINC01161049">
    <property type="protein sequence ID" value="SVD60014.1"/>
    <property type="molecule type" value="Genomic_DNA"/>
</dbReference>
<feature type="region of interest" description="Disordered" evidence="1">
    <location>
        <begin position="1"/>
        <end position="26"/>
    </location>
</feature>